<keyword evidence="2" id="KW-0808">Transferase</keyword>
<evidence type="ECO:0000259" key="1">
    <source>
        <dbReference type="Pfam" id="PF01755"/>
    </source>
</evidence>
<protein>
    <submittedName>
        <fullName evidence="2">Glycosyltransferase</fullName>
    </submittedName>
</protein>
<proteinExistence type="predicted"/>
<name>A0A346AD19_AERHY</name>
<reference evidence="2" key="1">
    <citation type="submission" date="2018-06" db="EMBL/GenBank/DDBJ databases">
        <title>Genetic diversity of the Aeromonas Hydrophila O antigens and development of a suspension array for serotype detection.</title>
        <authorList>
            <person name="Cao H."/>
            <person name="Liu B."/>
        </authorList>
    </citation>
    <scope>NUCLEOTIDE SEQUENCE</scope>
    <source>
        <strain evidence="2">G5400</strain>
    </source>
</reference>
<dbReference type="AlphaFoldDB" id="A0A346AD19"/>
<dbReference type="InterPro" id="IPR002654">
    <property type="entry name" value="Glyco_trans_25"/>
</dbReference>
<accession>A0A346AD19</accession>
<dbReference type="GO" id="GO:0016740">
    <property type="term" value="F:transferase activity"/>
    <property type="evidence" value="ECO:0007669"/>
    <property type="project" value="UniProtKB-KW"/>
</dbReference>
<dbReference type="CDD" id="cd06532">
    <property type="entry name" value="Glyco_transf_25"/>
    <property type="match status" value="1"/>
</dbReference>
<sequence length="251" mass="28887">MKKIVVSLKKSGRRENFDKLFAGLGHEYFEAIVPENNDPRFEQFIAKSLYGRELRKGEVGCTLSHFEIIKNFSQSDDDSQWLLIMEDDALPEPEFLQFINDFSEECNQLNDTPQVILLGHSKTSKKHLFVQGLKQPLANRIKVAGHIFGQNKHVTRCGTVCYLINKSAAITLSKALKPYWLADEWALYSNLGVVVHHPVKPLIYEDLSYASSTENEVTYQHDFIGRPLANIVHILIGRYNYYNNIRKNRNE</sequence>
<evidence type="ECO:0000313" key="2">
    <source>
        <dbReference type="EMBL" id="AXL05131.1"/>
    </source>
</evidence>
<dbReference type="EMBL" id="MH449685">
    <property type="protein sequence ID" value="AXL05131.1"/>
    <property type="molecule type" value="Genomic_DNA"/>
</dbReference>
<gene>
    <name evidence="2" type="primary">gt3</name>
</gene>
<feature type="domain" description="Glycosyl transferase family 25" evidence="1">
    <location>
        <begin position="2"/>
        <end position="180"/>
    </location>
</feature>
<dbReference type="Pfam" id="PF01755">
    <property type="entry name" value="Glyco_transf_25"/>
    <property type="match status" value="1"/>
</dbReference>
<organism evidence="2">
    <name type="scientific">Aeromonas hydrophila</name>
    <dbReference type="NCBI Taxonomy" id="644"/>
    <lineage>
        <taxon>Bacteria</taxon>
        <taxon>Pseudomonadati</taxon>
        <taxon>Pseudomonadota</taxon>
        <taxon>Gammaproteobacteria</taxon>
        <taxon>Aeromonadales</taxon>
        <taxon>Aeromonadaceae</taxon>
        <taxon>Aeromonas</taxon>
    </lineage>
</organism>